<sequence length="158" mass="17219">MSVEPNQTTLLIVRSPAQAGHRFAGRGSQEKATTNGDGAMRRTEQDENVLLDALRELNGWVADDDGRLSRSLPLDDSQHAELAEHIKIFADTLGVRPDVSRTDEATLIVLASEGGFSLTDVTFAGRVETAYITIAGDLAAQEDPGLTKGRFRWLRRGE</sequence>
<gene>
    <name evidence="1" type="ORF">O1R50_03765</name>
</gene>
<evidence type="ECO:0000313" key="2">
    <source>
        <dbReference type="Proteomes" id="UP001146067"/>
    </source>
</evidence>
<dbReference type="RefSeq" id="WP_270108527.1">
    <property type="nucleotide sequence ID" value="NZ_JAPZVP010000002.1"/>
</dbReference>
<evidence type="ECO:0000313" key="1">
    <source>
        <dbReference type="EMBL" id="MDA1358724.1"/>
    </source>
</evidence>
<proteinExistence type="predicted"/>
<reference evidence="1" key="1">
    <citation type="submission" date="2022-12" db="EMBL/GenBank/DDBJ databases">
        <title>Gycomyces niveus sp.nov.,a novel actinomycete isolated from soil in Shouguan.</title>
        <authorList>
            <person name="Yang X."/>
        </authorList>
    </citation>
    <scope>NUCLEOTIDE SEQUENCE</scope>
    <source>
        <strain evidence="1">NEAU-A15</strain>
    </source>
</reference>
<organism evidence="1 2">
    <name type="scientific">Glycomyces luteolus</name>
    <dbReference type="NCBI Taxonomy" id="2670330"/>
    <lineage>
        <taxon>Bacteria</taxon>
        <taxon>Bacillati</taxon>
        <taxon>Actinomycetota</taxon>
        <taxon>Actinomycetes</taxon>
        <taxon>Glycomycetales</taxon>
        <taxon>Glycomycetaceae</taxon>
        <taxon>Glycomyces</taxon>
    </lineage>
</organism>
<accession>A0A9X3SQB0</accession>
<dbReference type="AlphaFoldDB" id="A0A9X3SQB0"/>
<protein>
    <submittedName>
        <fullName evidence="1">Uncharacterized protein</fullName>
    </submittedName>
</protein>
<dbReference type="Proteomes" id="UP001146067">
    <property type="component" value="Unassembled WGS sequence"/>
</dbReference>
<name>A0A9X3SQB0_9ACTN</name>
<comment type="caution">
    <text evidence="1">The sequence shown here is derived from an EMBL/GenBank/DDBJ whole genome shotgun (WGS) entry which is preliminary data.</text>
</comment>
<keyword evidence="2" id="KW-1185">Reference proteome</keyword>
<dbReference type="EMBL" id="JAPZVP010000002">
    <property type="protein sequence ID" value="MDA1358724.1"/>
    <property type="molecule type" value="Genomic_DNA"/>
</dbReference>